<gene>
    <name evidence="2" type="ORF">AFCDBAGC_5180</name>
</gene>
<dbReference type="EMBL" id="BPQG01000143">
    <property type="protein sequence ID" value="GJD47287.1"/>
    <property type="molecule type" value="Genomic_DNA"/>
</dbReference>
<reference evidence="2 3" key="1">
    <citation type="journal article" date="2021" name="Front. Microbiol.">
        <title>Comprehensive Comparative Genomics and Phenotyping of Methylobacterium Species.</title>
        <authorList>
            <person name="Alessa O."/>
            <person name="Ogura Y."/>
            <person name="Fujitani Y."/>
            <person name="Takami H."/>
            <person name="Hayashi T."/>
            <person name="Sahin N."/>
            <person name="Tani A."/>
        </authorList>
    </citation>
    <scope>NUCLEOTIDE SEQUENCE [LARGE SCALE GENOMIC DNA]</scope>
    <source>
        <strain evidence="2 3">DSM 23679</strain>
    </source>
</reference>
<keyword evidence="3" id="KW-1185">Reference proteome</keyword>
<organism evidence="2 3">
    <name type="scientific">Methylobacterium cerastii</name>
    <dbReference type="NCBI Taxonomy" id="932741"/>
    <lineage>
        <taxon>Bacteria</taxon>
        <taxon>Pseudomonadati</taxon>
        <taxon>Pseudomonadota</taxon>
        <taxon>Alphaproteobacteria</taxon>
        <taxon>Hyphomicrobiales</taxon>
        <taxon>Methylobacteriaceae</taxon>
        <taxon>Methylobacterium</taxon>
    </lineage>
</organism>
<feature type="region of interest" description="Disordered" evidence="1">
    <location>
        <begin position="56"/>
        <end position="80"/>
    </location>
</feature>
<proteinExistence type="predicted"/>
<evidence type="ECO:0000313" key="3">
    <source>
        <dbReference type="Proteomes" id="UP001055117"/>
    </source>
</evidence>
<dbReference type="Proteomes" id="UP001055117">
    <property type="component" value="Unassembled WGS sequence"/>
</dbReference>
<name>A0ABQ4QRP5_9HYPH</name>
<feature type="compositionally biased region" description="Basic and acidic residues" evidence="1">
    <location>
        <begin position="13"/>
        <end position="23"/>
    </location>
</feature>
<evidence type="ECO:0000313" key="2">
    <source>
        <dbReference type="EMBL" id="GJD47287.1"/>
    </source>
</evidence>
<dbReference type="RefSeq" id="WP_238273403.1">
    <property type="nucleotide sequence ID" value="NZ_BPQG01000143.1"/>
</dbReference>
<sequence length="80" mass="8622">MTLTDPPEPKPSSAKEDSLDDMSEREFLDAWKAIVGEPPAIMLSSRAEMVRVLAESVPVATPGPADRAETDQQEAKSAKP</sequence>
<evidence type="ECO:0008006" key="4">
    <source>
        <dbReference type="Google" id="ProtNLM"/>
    </source>
</evidence>
<comment type="caution">
    <text evidence="2">The sequence shown here is derived from an EMBL/GenBank/DDBJ whole genome shotgun (WGS) entry which is preliminary data.</text>
</comment>
<protein>
    <recommendedName>
        <fullName evidence="4">Anti-sigma factor NepR domain-containing protein</fullName>
    </recommendedName>
</protein>
<feature type="compositionally biased region" description="Basic and acidic residues" evidence="1">
    <location>
        <begin position="66"/>
        <end position="80"/>
    </location>
</feature>
<evidence type="ECO:0000256" key="1">
    <source>
        <dbReference type="SAM" id="MobiDB-lite"/>
    </source>
</evidence>
<feature type="region of interest" description="Disordered" evidence="1">
    <location>
        <begin position="1"/>
        <end position="23"/>
    </location>
</feature>
<accession>A0ABQ4QRP5</accession>